<dbReference type="GO" id="GO:0030612">
    <property type="term" value="F:arsenate reductase (thioredoxin) activity"/>
    <property type="evidence" value="ECO:0007669"/>
    <property type="project" value="UniProtKB-UniRule"/>
</dbReference>
<evidence type="ECO:0000256" key="6">
    <source>
        <dbReference type="NCBIfam" id="TIGR02691"/>
    </source>
</evidence>
<keyword evidence="5" id="KW-0676">Redox-active center</keyword>
<dbReference type="RefSeq" id="WP_185384158.1">
    <property type="nucleotide sequence ID" value="NZ_JAARRG010000013.1"/>
</dbReference>
<evidence type="ECO:0000259" key="7">
    <source>
        <dbReference type="SMART" id="SM00226"/>
    </source>
</evidence>
<comment type="caution">
    <text evidence="8">The sequence shown here is derived from an EMBL/GenBank/DDBJ whole genome shotgun (WGS) entry which is preliminary data.</text>
</comment>
<evidence type="ECO:0000313" key="9">
    <source>
        <dbReference type="Proteomes" id="UP000523362"/>
    </source>
</evidence>
<protein>
    <recommendedName>
        <fullName evidence="6">Arsenate reductase</fullName>
        <ecNumber evidence="6">1.20.4.4</ecNumber>
    </recommendedName>
</protein>
<dbReference type="EMBL" id="JAARRG010000013">
    <property type="protein sequence ID" value="MBC1487273.1"/>
    <property type="molecule type" value="Genomic_DNA"/>
</dbReference>
<accession>A0A7X0X4J7</accession>
<dbReference type="AlphaFoldDB" id="A0A7X0X4J7"/>
<dbReference type="GO" id="GO:0046685">
    <property type="term" value="P:response to arsenic-containing substance"/>
    <property type="evidence" value="ECO:0007669"/>
    <property type="project" value="UniProtKB-UniRule"/>
</dbReference>
<evidence type="ECO:0000256" key="4">
    <source>
        <dbReference type="ARBA" id="ARBA00023157"/>
    </source>
</evidence>
<dbReference type="InterPro" id="IPR036196">
    <property type="entry name" value="Ptyr_pPase_sf"/>
</dbReference>
<dbReference type="SMART" id="SM00226">
    <property type="entry name" value="LMWPc"/>
    <property type="match status" value="1"/>
</dbReference>
<dbReference type="PANTHER" id="PTHR43428">
    <property type="entry name" value="ARSENATE REDUCTASE"/>
    <property type="match status" value="1"/>
</dbReference>
<name>A0A7X0X4J7_LISSE</name>
<proteinExistence type="predicted"/>
<dbReference type="EC" id="1.20.4.4" evidence="6"/>
<dbReference type="Gene3D" id="3.40.50.2300">
    <property type="match status" value="1"/>
</dbReference>
<evidence type="ECO:0000313" key="8">
    <source>
        <dbReference type="EMBL" id="MBC1487273.1"/>
    </source>
</evidence>
<sequence>MKKIYFLCTGNSCRSQMAEGYAHKLLPKSQFEIRSAGIRTHGLNPKAVKVMAEDGIDISEQTSDLLDMSYFNKADLIVTLCGDAKDKCPVIPKGKEHFHWNLSDPAKASGSEEEILAQFRKTRDLIKRNVLAIKN</sequence>
<keyword evidence="2" id="KW-0059">Arsenical resistance</keyword>
<feature type="domain" description="Phosphotyrosine protein phosphatase I" evidence="7">
    <location>
        <begin position="2"/>
        <end position="135"/>
    </location>
</feature>
<keyword evidence="1" id="KW-0963">Cytoplasm</keyword>
<dbReference type="SUPFAM" id="SSF52788">
    <property type="entry name" value="Phosphotyrosine protein phosphatases I"/>
    <property type="match status" value="1"/>
</dbReference>
<keyword evidence="3 8" id="KW-0560">Oxidoreductase</keyword>
<evidence type="ECO:0000256" key="2">
    <source>
        <dbReference type="ARBA" id="ARBA00022849"/>
    </source>
</evidence>
<evidence type="ECO:0000256" key="5">
    <source>
        <dbReference type="ARBA" id="ARBA00023284"/>
    </source>
</evidence>
<dbReference type="CDD" id="cd16345">
    <property type="entry name" value="LMWP_ArsC"/>
    <property type="match status" value="1"/>
</dbReference>
<dbReference type="Pfam" id="PF01451">
    <property type="entry name" value="LMWPc"/>
    <property type="match status" value="1"/>
</dbReference>
<reference evidence="8 9" key="1">
    <citation type="submission" date="2020-03" db="EMBL/GenBank/DDBJ databases">
        <title>Soil Listeria distribution.</title>
        <authorList>
            <person name="Liao J."/>
            <person name="Wiedmann M."/>
        </authorList>
    </citation>
    <scope>NUCLEOTIDE SEQUENCE [LARGE SCALE GENOMIC DNA]</scope>
    <source>
        <strain evidence="8 9">FSL L7-1560</strain>
    </source>
</reference>
<gene>
    <name evidence="8" type="primary">arsC</name>
    <name evidence="8" type="ORF">HB897_13645</name>
</gene>
<evidence type="ECO:0000256" key="3">
    <source>
        <dbReference type="ARBA" id="ARBA00023002"/>
    </source>
</evidence>
<keyword evidence="4" id="KW-1015">Disulfide bond</keyword>
<dbReference type="InterPro" id="IPR023485">
    <property type="entry name" value="Ptyr_pPase"/>
</dbReference>
<dbReference type="InterPro" id="IPR014064">
    <property type="entry name" value="Arsenate_reductase_ArsC"/>
</dbReference>
<dbReference type="NCBIfam" id="TIGR02691">
    <property type="entry name" value="arsC_pI258_fam"/>
    <property type="match status" value="1"/>
</dbReference>
<evidence type="ECO:0000256" key="1">
    <source>
        <dbReference type="ARBA" id="ARBA00022490"/>
    </source>
</evidence>
<dbReference type="PANTHER" id="PTHR43428:SF1">
    <property type="entry name" value="ARSENATE REDUCTASE"/>
    <property type="match status" value="1"/>
</dbReference>
<dbReference type="GO" id="GO:0004725">
    <property type="term" value="F:protein tyrosine phosphatase activity"/>
    <property type="evidence" value="ECO:0007669"/>
    <property type="project" value="UniProtKB-UniRule"/>
</dbReference>
<dbReference type="Proteomes" id="UP000523362">
    <property type="component" value="Unassembled WGS sequence"/>
</dbReference>
<organism evidence="8 9">
    <name type="scientific">Listeria seeligeri</name>
    <dbReference type="NCBI Taxonomy" id="1640"/>
    <lineage>
        <taxon>Bacteria</taxon>
        <taxon>Bacillati</taxon>
        <taxon>Bacillota</taxon>
        <taxon>Bacilli</taxon>
        <taxon>Bacillales</taxon>
        <taxon>Listeriaceae</taxon>
        <taxon>Listeria</taxon>
    </lineage>
</organism>